<feature type="compositionally biased region" description="Low complexity" evidence="1">
    <location>
        <begin position="19"/>
        <end position="32"/>
    </location>
</feature>
<evidence type="ECO:0000256" key="2">
    <source>
        <dbReference type="SAM" id="Phobius"/>
    </source>
</evidence>
<feature type="region of interest" description="Disordered" evidence="1">
    <location>
        <begin position="18"/>
        <end position="94"/>
    </location>
</feature>
<protein>
    <recommendedName>
        <fullName evidence="5">Transmembrane protein</fullName>
    </recommendedName>
</protein>
<evidence type="ECO:0000313" key="3">
    <source>
        <dbReference type="EMBL" id="OCH96365.1"/>
    </source>
</evidence>
<keyword evidence="2" id="KW-1133">Transmembrane helix</keyword>
<feature type="compositionally biased region" description="Basic residues" evidence="1">
    <location>
        <begin position="197"/>
        <end position="217"/>
    </location>
</feature>
<evidence type="ECO:0000256" key="1">
    <source>
        <dbReference type="SAM" id="MobiDB-lite"/>
    </source>
</evidence>
<organism evidence="3 4">
    <name type="scientific">Obba rivulosa</name>
    <dbReference type="NCBI Taxonomy" id="1052685"/>
    <lineage>
        <taxon>Eukaryota</taxon>
        <taxon>Fungi</taxon>
        <taxon>Dikarya</taxon>
        <taxon>Basidiomycota</taxon>
        <taxon>Agaricomycotina</taxon>
        <taxon>Agaricomycetes</taxon>
        <taxon>Polyporales</taxon>
        <taxon>Gelatoporiaceae</taxon>
        <taxon>Obba</taxon>
    </lineage>
</organism>
<dbReference type="AlphaFoldDB" id="A0A8E2J7B9"/>
<dbReference type="Proteomes" id="UP000250043">
    <property type="component" value="Unassembled WGS sequence"/>
</dbReference>
<feature type="compositionally biased region" description="Low complexity" evidence="1">
    <location>
        <begin position="222"/>
        <end position="233"/>
    </location>
</feature>
<name>A0A8E2J7B9_9APHY</name>
<feature type="compositionally biased region" description="Low complexity" evidence="1">
    <location>
        <begin position="309"/>
        <end position="325"/>
    </location>
</feature>
<feature type="compositionally biased region" description="Basic and acidic residues" evidence="1">
    <location>
        <begin position="375"/>
        <end position="384"/>
    </location>
</feature>
<feature type="region of interest" description="Disordered" evidence="1">
    <location>
        <begin position="158"/>
        <end position="261"/>
    </location>
</feature>
<keyword evidence="2" id="KW-0812">Transmembrane</keyword>
<evidence type="ECO:0000313" key="4">
    <source>
        <dbReference type="Proteomes" id="UP000250043"/>
    </source>
</evidence>
<gene>
    <name evidence="3" type="ORF">OBBRIDRAFT_718582</name>
</gene>
<dbReference type="OrthoDB" id="2507743at2759"/>
<feature type="region of interest" description="Disordered" evidence="1">
    <location>
        <begin position="287"/>
        <end position="393"/>
    </location>
</feature>
<proteinExistence type="predicted"/>
<sequence>MPFMFNFTLSVPGIPNPFAEQARPAQSARAQPMHGSFPDRIQQGAGKALDAPHRRSPSPSLLPPRAKKRGWIPASAEPSQPAPMHASTRGYLDTPAKYRDMVPESVEDDSSEELVAELPPPKRRRTLAGSIISTALSAALIGTAVGLTVYRLWRDRSKQPETLPPPPYEQGEWMPPKSQPLSEPEPISVSRVTPPSPRKKARHTVSRRAAPKHRRTGSRIQASGSLSSAFAASRPPIPSEFSFGTSETTATADSDVPEPGDKVMALNNRLAALIAEGQRALGKEVVVMSEDQDEPEDDGTEGWIEEDSTGGPVASSSTSSGFGSPRLPAYSPPFQDQPRWGFGGVQKAQHLRGPSEESFASASVPQVEDESMSPELRESMERARQMYQRRRLA</sequence>
<feature type="compositionally biased region" description="Acidic residues" evidence="1">
    <location>
        <begin position="290"/>
        <end position="308"/>
    </location>
</feature>
<keyword evidence="4" id="KW-1185">Reference proteome</keyword>
<evidence type="ECO:0008006" key="5">
    <source>
        <dbReference type="Google" id="ProtNLM"/>
    </source>
</evidence>
<reference evidence="3 4" key="1">
    <citation type="submission" date="2016-07" db="EMBL/GenBank/DDBJ databases">
        <title>Draft genome of the white-rot fungus Obba rivulosa 3A-2.</title>
        <authorList>
            <consortium name="DOE Joint Genome Institute"/>
            <person name="Miettinen O."/>
            <person name="Riley R."/>
            <person name="Acob R."/>
            <person name="Barry K."/>
            <person name="Cullen D."/>
            <person name="De Vries R."/>
            <person name="Hainaut M."/>
            <person name="Hatakka A."/>
            <person name="Henrissat B."/>
            <person name="Hilden K."/>
            <person name="Kuo R."/>
            <person name="Labutti K."/>
            <person name="Lipzen A."/>
            <person name="Makela M.R."/>
            <person name="Sandor L."/>
            <person name="Spatafora J.W."/>
            <person name="Grigoriev I.V."/>
            <person name="Hibbett D.S."/>
        </authorList>
    </citation>
    <scope>NUCLEOTIDE SEQUENCE [LARGE SCALE GENOMIC DNA]</scope>
    <source>
        <strain evidence="3 4">3A-2</strain>
    </source>
</reference>
<keyword evidence="2" id="KW-0472">Membrane</keyword>
<accession>A0A8E2J7B9</accession>
<feature type="compositionally biased region" description="Polar residues" evidence="1">
    <location>
        <begin position="242"/>
        <end position="252"/>
    </location>
</feature>
<feature type="transmembrane region" description="Helical" evidence="2">
    <location>
        <begin position="131"/>
        <end position="153"/>
    </location>
</feature>
<dbReference type="EMBL" id="KV722331">
    <property type="protein sequence ID" value="OCH96365.1"/>
    <property type="molecule type" value="Genomic_DNA"/>
</dbReference>